<proteinExistence type="predicted"/>
<evidence type="ECO:0000313" key="3">
    <source>
        <dbReference type="Proteomes" id="UP000678499"/>
    </source>
</evidence>
<gene>
    <name evidence="2" type="ORF">NMOB1V02_LOCUS8724</name>
</gene>
<dbReference type="EMBL" id="CAJPEX010002596">
    <property type="protein sequence ID" value="CAG0921222.1"/>
    <property type="molecule type" value="Genomic_DNA"/>
</dbReference>
<organism evidence="2">
    <name type="scientific">Notodromas monacha</name>
    <dbReference type="NCBI Taxonomy" id="399045"/>
    <lineage>
        <taxon>Eukaryota</taxon>
        <taxon>Metazoa</taxon>
        <taxon>Ecdysozoa</taxon>
        <taxon>Arthropoda</taxon>
        <taxon>Crustacea</taxon>
        <taxon>Oligostraca</taxon>
        <taxon>Ostracoda</taxon>
        <taxon>Podocopa</taxon>
        <taxon>Podocopida</taxon>
        <taxon>Cypridocopina</taxon>
        <taxon>Cypridoidea</taxon>
        <taxon>Cyprididae</taxon>
        <taxon>Notodromas</taxon>
    </lineage>
</organism>
<keyword evidence="3" id="KW-1185">Reference proteome</keyword>
<dbReference type="Proteomes" id="UP000678499">
    <property type="component" value="Unassembled WGS sequence"/>
</dbReference>
<evidence type="ECO:0000313" key="2">
    <source>
        <dbReference type="EMBL" id="CAD7281070.1"/>
    </source>
</evidence>
<name>A0A7R9BTN3_9CRUS</name>
<reference evidence="2" key="1">
    <citation type="submission" date="2020-11" db="EMBL/GenBank/DDBJ databases">
        <authorList>
            <person name="Tran Van P."/>
        </authorList>
    </citation>
    <scope>NUCLEOTIDE SEQUENCE</scope>
</reference>
<dbReference type="AlphaFoldDB" id="A0A7R9BTN3"/>
<feature type="domain" description="Headcase middle" evidence="1">
    <location>
        <begin position="77"/>
        <end position="119"/>
    </location>
</feature>
<dbReference type="Pfam" id="PF16002">
    <property type="entry name" value="Headcase"/>
    <property type="match status" value="1"/>
</dbReference>
<accession>A0A7R9BTN3</accession>
<evidence type="ECO:0000259" key="1">
    <source>
        <dbReference type="Pfam" id="PF16002"/>
    </source>
</evidence>
<protein>
    <recommendedName>
        <fullName evidence="1">Headcase middle domain-containing protein</fullName>
    </recommendedName>
</protein>
<dbReference type="InterPro" id="IPR031947">
    <property type="entry name" value="Headcase_mid"/>
</dbReference>
<dbReference type="EMBL" id="OA884633">
    <property type="protein sequence ID" value="CAD7281070.1"/>
    <property type="molecule type" value="Genomic_DNA"/>
</dbReference>
<sequence>MLRPRRENVMRRLRCVRSTHLWGVMSFLSAGKTRTFYLAFADLFACFVPSEGFRNWVKCHVGSLDEGRRYREFRAECECTNCNEPVLQPEQSLQFFSDYSRCYECQKCKTFDYHFAKPLSVAFAPKKPTPPQIKAIIHQHSVNAKSASASPPPPSPAPVTPAAMPWLPPQLAAFYHAAPQDLYFLHHQMAPPVRRYHTGFMGDVQHHVSPLAIVAES</sequence>